<dbReference type="GO" id="GO:0061817">
    <property type="term" value="P:endoplasmic reticulum-plasma membrane tethering"/>
    <property type="evidence" value="ECO:0007669"/>
    <property type="project" value="TreeGrafter"/>
</dbReference>
<sequence length="306" mass="32315">MANAGNNPSPKDEACGVYDLLSASPTCLKFCAAANRSQKRTLTLLNTFQQPVIFKMKTNAADQYHVTPFFGRIEPFSCLEVVVRLNGEEPKADCQFPHHFSVYSTIAPAAGVQGNKQSILAIFKDIPVARLAVVRINVEYEAEPAVAAAPAPSKPLRTAAMSEIRSAAERMIASQVVSCVSSGRYSASNAASAANQSIAPCPICDPLDSPPLNLETSVRVSLNDITIPSILQMVIVGAALAGVLFLIVMDPKKLDGVFKMLLGCLNLDSSEIIQCGKSDNTSPASAYASASGPSATCNMPDCCQGD</sequence>
<dbReference type="Proteomes" id="UP000001819">
    <property type="component" value="Chromosome 4"/>
</dbReference>
<dbReference type="RefSeq" id="XP_002132655.2">
    <property type="nucleotide sequence ID" value="XM_002132619.3"/>
</dbReference>
<keyword evidence="3 6" id="KW-0812">Transmembrane</keyword>
<dbReference type="GO" id="GO:0005789">
    <property type="term" value="C:endoplasmic reticulum membrane"/>
    <property type="evidence" value="ECO:0007669"/>
    <property type="project" value="InterPro"/>
</dbReference>
<dbReference type="Gene3D" id="2.60.40.10">
    <property type="entry name" value="Immunoglobulins"/>
    <property type="match status" value="1"/>
</dbReference>
<dbReference type="GO" id="GO:0005886">
    <property type="term" value="C:plasma membrane"/>
    <property type="evidence" value="ECO:0007669"/>
    <property type="project" value="TreeGrafter"/>
</dbReference>
<comment type="similarity">
    <text evidence="2">Belongs to the VAMP-associated protein (VAP) (TC 9.B.17) family.</text>
</comment>
<feature type="transmembrane region" description="Helical" evidence="6">
    <location>
        <begin position="230"/>
        <end position="249"/>
    </location>
</feature>
<protein>
    <recommendedName>
        <fullName evidence="7">MSP domain-containing protein</fullName>
    </recommendedName>
</protein>
<dbReference type="InterPro" id="IPR008962">
    <property type="entry name" value="PapD-like_sf"/>
</dbReference>
<keyword evidence="8" id="KW-1185">Reference proteome</keyword>
<keyword evidence="5 6" id="KW-0472">Membrane</keyword>
<keyword evidence="4 6" id="KW-1133">Transmembrane helix</keyword>
<dbReference type="SUPFAM" id="SSF49354">
    <property type="entry name" value="PapD-like"/>
    <property type="match status" value="1"/>
</dbReference>
<dbReference type="Pfam" id="PF00635">
    <property type="entry name" value="Motile_Sperm"/>
    <property type="match status" value="1"/>
</dbReference>
<dbReference type="InParanoid" id="A0A6I8UXG9"/>
<dbReference type="InterPro" id="IPR013783">
    <property type="entry name" value="Ig-like_fold"/>
</dbReference>
<evidence type="ECO:0000256" key="3">
    <source>
        <dbReference type="ARBA" id="ARBA00022692"/>
    </source>
</evidence>
<dbReference type="PROSITE" id="PS50202">
    <property type="entry name" value="MSP"/>
    <property type="match status" value="1"/>
</dbReference>
<evidence type="ECO:0000256" key="5">
    <source>
        <dbReference type="ARBA" id="ARBA00023136"/>
    </source>
</evidence>
<evidence type="ECO:0000256" key="4">
    <source>
        <dbReference type="ARBA" id="ARBA00022989"/>
    </source>
</evidence>
<gene>
    <name evidence="9" type="primary">LOC6902929</name>
</gene>
<evidence type="ECO:0000256" key="2">
    <source>
        <dbReference type="ARBA" id="ARBA00008932"/>
    </source>
</evidence>
<proteinExistence type="inferred from homology"/>
<dbReference type="PANTHER" id="PTHR10809:SF6">
    <property type="entry name" value="AT11025P-RELATED"/>
    <property type="match status" value="1"/>
</dbReference>
<dbReference type="InterPro" id="IPR000535">
    <property type="entry name" value="MSP_dom"/>
</dbReference>
<feature type="domain" description="MSP" evidence="7">
    <location>
        <begin position="20"/>
        <end position="141"/>
    </location>
</feature>
<evidence type="ECO:0000256" key="1">
    <source>
        <dbReference type="ARBA" id="ARBA00004211"/>
    </source>
</evidence>
<evidence type="ECO:0000259" key="7">
    <source>
        <dbReference type="PROSITE" id="PS50202"/>
    </source>
</evidence>
<evidence type="ECO:0000313" key="9">
    <source>
        <dbReference type="RefSeq" id="XP_002132655.2"/>
    </source>
</evidence>
<evidence type="ECO:0000256" key="6">
    <source>
        <dbReference type="SAM" id="Phobius"/>
    </source>
</evidence>
<dbReference type="KEGG" id="dpo:6902929"/>
<dbReference type="PANTHER" id="PTHR10809">
    <property type="entry name" value="VESICLE-ASSOCIATED MEMBRANE PROTEIN-ASSOCIATED PROTEIN"/>
    <property type="match status" value="1"/>
</dbReference>
<name>A0A6I8UXG9_DROPS</name>
<reference evidence="9" key="1">
    <citation type="submission" date="2025-08" db="UniProtKB">
        <authorList>
            <consortium name="RefSeq"/>
        </authorList>
    </citation>
    <scope>IDENTIFICATION</scope>
    <source>
        <strain evidence="9">MV-25-SWS-2005</strain>
        <tissue evidence="9">Whole body</tissue>
    </source>
</reference>
<dbReference type="AlphaFoldDB" id="A0A6I8UXG9"/>
<accession>A0A6I8UXG9</accession>
<dbReference type="InterPro" id="IPR016763">
    <property type="entry name" value="VAP"/>
</dbReference>
<comment type="subcellular location">
    <subcellularLocation>
        <location evidence="1">Membrane</location>
        <topology evidence="1">Single-pass type IV membrane protein</topology>
    </subcellularLocation>
</comment>
<dbReference type="GO" id="GO:0090158">
    <property type="term" value="P:endoplasmic reticulum membrane organization"/>
    <property type="evidence" value="ECO:0007669"/>
    <property type="project" value="TreeGrafter"/>
</dbReference>
<organism evidence="8 9">
    <name type="scientific">Drosophila pseudoobscura pseudoobscura</name>
    <name type="common">Fruit fly</name>
    <dbReference type="NCBI Taxonomy" id="46245"/>
    <lineage>
        <taxon>Eukaryota</taxon>
        <taxon>Metazoa</taxon>
        <taxon>Ecdysozoa</taxon>
        <taxon>Arthropoda</taxon>
        <taxon>Hexapoda</taxon>
        <taxon>Insecta</taxon>
        <taxon>Pterygota</taxon>
        <taxon>Neoptera</taxon>
        <taxon>Endopterygota</taxon>
        <taxon>Diptera</taxon>
        <taxon>Brachycera</taxon>
        <taxon>Muscomorpha</taxon>
        <taxon>Ephydroidea</taxon>
        <taxon>Drosophilidae</taxon>
        <taxon>Drosophila</taxon>
        <taxon>Sophophora</taxon>
    </lineage>
</organism>
<evidence type="ECO:0000313" key="8">
    <source>
        <dbReference type="Proteomes" id="UP000001819"/>
    </source>
</evidence>